<accession>A0AAV2QM22</accession>
<dbReference type="AlphaFoldDB" id="A0AAV2QM22"/>
<evidence type="ECO:0000313" key="2">
    <source>
        <dbReference type="Proteomes" id="UP001497623"/>
    </source>
</evidence>
<keyword evidence="2" id="KW-1185">Reference proteome</keyword>
<dbReference type="Proteomes" id="UP001497623">
    <property type="component" value="Unassembled WGS sequence"/>
</dbReference>
<dbReference type="EMBL" id="CAXKWB010008650">
    <property type="protein sequence ID" value="CAL4091795.1"/>
    <property type="molecule type" value="Genomic_DNA"/>
</dbReference>
<sequence length="346" mass="39936">MNSTEFSSVSKQKMVVKFMHMQKKDANDIMKQLQGVCAESAPSYKEIKQWIKDFEEGKEDTSMENGNGPASMPSDPALIARLEQLICEDQRITLDQLAEMTNVSKHNSALIINDILGLKRVKERWVGKSLTPEQRQYRLAICQQLLERAETEGDSFTERLIIGDETFVHYYAGDSQRRPSCDKYRPINQILTLQYCYFYDSKGLLLAHLVPEKTVVDVEFYSYVLKELLMPEIKRKRKDLADKPLILLHDVNPIHSAKMTQATLQELNMEVLPVPPSSPDLLPFEYWLFPAVMQALKGATFKNRSTLWSAIQHFCNNATETDYRTSIKKLLDRWTTCIENNGMYMF</sequence>
<reference evidence="1 2" key="1">
    <citation type="submission" date="2024-05" db="EMBL/GenBank/DDBJ databases">
        <authorList>
            <person name="Wallberg A."/>
        </authorList>
    </citation>
    <scope>NUCLEOTIDE SEQUENCE [LARGE SCALE GENOMIC DNA]</scope>
</reference>
<dbReference type="PANTHER" id="PTHR46060">
    <property type="entry name" value="MARINER MOS1 TRANSPOSASE-LIKE PROTEIN"/>
    <property type="match status" value="1"/>
</dbReference>
<evidence type="ECO:0000313" key="1">
    <source>
        <dbReference type="EMBL" id="CAL4091795.1"/>
    </source>
</evidence>
<dbReference type="Gene3D" id="3.30.420.10">
    <property type="entry name" value="Ribonuclease H-like superfamily/Ribonuclease H"/>
    <property type="match status" value="1"/>
</dbReference>
<dbReference type="GO" id="GO:0003676">
    <property type="term" value="F:nucleic acid binding"/>
    <property type="evidence" value="ECO:0007669"/>
    <property type="project" value="InterPro"/>
</dbReference>
<comment type="caution">
    <text evidence="1">The sequence shown here is derived from an EMBL/GenBank/DDBJ whole genome shotgun (WGS) entry which is preliminary data.</text>
</comment>
<proteinExistence type="predicted"/>
<gene>
    <name evidence="1" type="ORF">MNOR_LOCUS14432</name>
</gene>
<dbReference type="PANTHER" id="PTHR46060:SF1">
    <property type="entry name" value="MARINER MOS1 TRANSPOSASE-LIKE PROTEIN"/>
    <property type="match status" value="1"/>
</dbReference>
<protein>
    <recommendedName>
        <fullName evidence="3">Transposase</fullName>
    </recommendedName>
</protein>
<name>A0AAV2QM22_MEGNR</name>
<dbReference type="InterPro" id="IPR036397">
    <property type="entry name" value="RNaseH_sf"/>
</dbReference>
<evidence type="ECO:0008006" key="3">
    <source>
        <dbReference type="Google" id="ProtNLM"/>
    </source>
</evidence>
<organism evidence="1 2">
    <name type="scientific">Meganyctiphanes norvegica</name>
    <name type="common">Northern krill</name>
    <name type="synonym">Thysanopoda norvegica</name>
    <dbReference type="NCBI Taxonomy" id="48144"/>
    <lineage>
        <taxon>Eukaryota</taxon>
        <taxon>Metazoa</taxon>
        <taxon>Ecdysozoa</taxon>
        <taxon>Arthropoda</taxon>
        <taxon>Crustacea</taxon>
        <taxon>Multicrustacea</taxon>
        <taxon>Malacostraca</taxon>
        <taxon>Eumalacostraca</taxon>
        <taxon>Eucarida</taxon>
        <taxon>Euphausiacea</taxon>
        <taxon>Euphausiidae</taxon>
        <taxon>Meganyctiphanes</taxon>
    </lineage>
</organism>
<dbReference type="InterPro" id="IPR052709">
    <property type="entry name" value="Transposase-MT_Hybrid"/>
</dbReference>